<dbReference type="EMBL" id="JAHLJV010000112">
    <property type="protein sequence ID" value="KAK1570136.1"/>
    <property type="molecule type" value="Genomic_DNA"/>
</dbReference>
<dbReference type="AlphaFoldDB" id="A0AAD8UYH6"/>
<gene>
    <name evidence="1" type="ORF">LY79DRAFT_527457</name>
</gene>
<name>A0AAD8UYH6_9PEZI</name>
<dbReference type="RefSeq" id="XP_060408300.1">
    <property type="nucleotide sequence ID" value="XM_060555937.1"/>
</dbReference>
<sequence>MASTHLSHLDPCVSFVRRHLVFAAAHWAQAAPQVAVGAARRRSGWGLLGDRDGDAENEAVEAIFPTGRYAKRSLGEEDVSASPGIAGFSVMAHGGPEAAIRRFNKEEAASPGVAGKINDERSGFSRGASSWTSYLPLAISPTRCQLLFNAFAEVPS</sequence>
<comment type="caution">
    <text evidence="1">The sequence shown here is derived from an EMBL/GenBank/DDBJ whole genome shotgun (WGS) entry which is preliminary data.</text>
</comment>
<keyword evidence="2" id="KW-1185">Reference proteome</keyword>
<evidence type="ECO:0000313" key="2">
    <source>
        <dbReference type="Proteomes" id="UP001230504"/>
    </source>
</evidence>
<proteinExistence type="predicted"/>
<reference evidence="1" key="1">
    <citation type="submission" date="2021-06" db="EMBL/GenBank/DDBJ databases">
        <title>Comparative genomics, transcriptomics and evolutionary studies reveal genomic signatures of adaptation to plant cell wall in hemibiotrophic fungi.</title>
        <authorList>
            <consortium name="DOE Joint Genome Institute"/>
            <person name="Baroncelli R."/>
            <person name="Diaz J.F."/>
            <person name="Benocci T."/>
            <person name="Peng M."/>
            <person name="Battaglia E."/>
            <person name="Haridas S."/>
            <person name="Andreopoulos W."/>
            <person name="Labutti K."/>
            <person name="Pangilinan J."/>
            <person name="Floch G.L."/>
            <person name="Makela M.R."/>
            <person name="Henrissat B."/>
            <person name="Grigoriev I.V."/>
            <person name="Crouch J.A."/>
            <person name="De Vries R.P."/>
            <person name="Sukno S.A."/>
            <person name="Thon M.R."/>
        </authorList>
    </citation>
    <scope>NUCLEOTIDE SEQUENCE</scope>
    <source>
        <strain evidence="1">CBS 125086</strain>
    </source>
</reference>
<dbReference type="Proteomes" id="UP001230504">
    <property type="component" value="Unassembled WGS sequence"/>
</dbReference>
<evidence type="ECO:0000313" key="1">
    <source>
        <dbReference type="EMBL" id="KAK1570136.1"/>
    </source>
</evidence>
<organism evidence="1 2">
    <name type="scientific">Colletotrichum navitas</name>
    <dbReference type="NCBI Taxonomy" id="681940"/>
    <lineage>
        <taxon>Eukaryota</taxon>
        <taxon>Fungi</taxon>
        <taxon>Dikarya</taxon>
        <taxon>Ascomycota</taxon>
        <taxon>Pezizomycotina</taxon>
        <taxon>Sordariomycetes</taxon>
        <taxon>Hypocreomycetidae</taxon>
        <taxon>Glomerellales</taxon>
        <taxon>Glomerellaceae</taxon>
        <taxon>Colletotrichum</taxon>
        <taxon>Colletotrichum graminicola species complex</taxon>
    </lineage>
</organism>
<accession>A0AAD8UYH6</accession>
<protein>
    <submittedName>
        <fullName evidence="1">Uncharacterized protein</fullName>
    </submittedName>
</protein>
<dbReference type="GeneID" id="85440177"/>